<dbReference type="SMART" id="SM00295">
    <property type="entry name" value="B41"/>
    <property type="match status" value="1"/>
</dbReference>
<evidence type="ECO:0000256" key="5">
    <source>
        <dbReference type="ARBA" id="ARBA00022803"/>
    </source>
</evidence>
<dbReference type="GO" id="GO:0030055">
    <property type="term" value="C:cell-substrate junction"/>
    <property type="evidence" value="ECO:0007669"/>
    <property type="project" value="TreeGrafter"/>
</dbReference>
<dbReference type="InterPro" id="IPR019734">
    <property type="entry name" value="TPR_rpt"/>
</dbReference>
<feature type="domain" description="PH" evidence="10">
    <location>
        <begin position="840"/>
        <end position="944"/>
    </location>
</feature>
<dbReference type="InterPro" id="IPR037843">
    <property type="entry name" value="Kindlin/fermitin"/>
</dbReference>
<dbReference type="Gene3D" id="3.10.20.90">
    <property type="entry name" value="Phosphatidylinositol 3-kinase Catalytic Subunit, Chain A, domain 1"/>
    <property type="match status" value="2"/>
</dbReference>
<evidence type="ECO:0000256" key="8">
    <source>
        <dbReference type="PROSITE-ProRule" id="PRU00339"/>
    </source>
</evidence>
<dbReference type="Pfam" id="PF17830">
    <property type="entry name" value="STI1-HOP_DP"/>
    <property type="match status" value="1"/>
</dbReference>
<dbReference type="InterPro" id="IPR037837">
    <property type="entry name" value="PH_Kindlin/fermitin"/>
</dbReference>
<keyword evidence="6" id="KW-0130">Cell adhesion</keyword>
<evidence type="ECO:0000256" key="1">
    <source>
        <dbReference type="ARBA" id="ARBA00004496"/>
    </source>
</evidence>
<keyword evidence="4" id="KW-0677">Repeat</keyword>
<dbReference type="CDD" id="cd13205">
    <property type="entry name" value="FERM_C_fermitin"/>
    <property type="match status" value="1"/>
</dbReference>
<dbReference type="SMART" id="SM00028">
    <property type="entry name" value="TPR"/>
    <property type="match status" value="9"/>
</dbReference>
<dbReference type="GO" id="GO:0007159">
    <property type="term" value="P:leukocyte cell-cell adhesion"/>
    <property type="evidence" value="ECO:0007669"/>
    <property type="project" value="TreeGrafter"/>
</dbReference>
<comment type="similarity">
    <text evidence="2">Belongs to the kindlin family.</text>
</comment>
<dbReference type="InterPro" id="IPR040790">
    <property type="entry name" value="Kindlin_2_N"/>
</dbReference>
<feature type="repeat" description="TPR" evidence="8">
    <location>
        <begin position="241"/>
        <end position="274"/>
    </location>
</feature>
<dbReference type="InterPro" id="IPR011990">
    <property type="entry name" value="TPR-like_helical_dom_sf"/>
</dbReference>
<keyword evidence="5 8" id="KW-0802">TPR repeat</keyword>
<evidence type="ECO:0000256" key="6">
    <source>
        <dbReference type="ARBA" id="ARBA00022889"/>
    </source>
</evidence>
<dbReference type="InterPro" id="IPR013105">
    <property type="entry name" value="TPR_2"/>
</dbReference>
<proteinExistence type="inferred from homology"/>
<dbReference type="SMART" id="SM00727">
    <property type="entry name" value="STI1"/>
    <property type="match status" value="2"/>
</dbReference>
<evidence type="ECO:0000256" key="4">
    <source>
        <dbReference type="ARBA" id="ARBA00022737"/>
    </source>
</evidence>
<dbReference type="CDD" id="cd01237">
    <property type="entry name" value="PH_fermitin"/>
    <property type="match status" value="1"/>
</dbReference>
<reference evidence="11 12" key="1">
    <citation type="journal article" date="2019" name="Genome Biol. Evol.">
        <title>Whole-Genome Sequencing of the Giant Devil Catfish, Bagarius yarrelli.</title>
        <authorList>
            <person name="Jiang W."/>
            <person name="Lv Y."/>
            <person name="Cheng L."/>
            <person name="Yang K."/>
            <person name="Chao B."/>
            <person name="Wang X."/>
            <person name="Li Y."/>
            <person name="Pan X."/>
            <person name="You X."/>
            <person name="Zhang Y."/>
            <person name="Yang J."/>
            <person name="Li J."/>
            <person name="Zhang X."/>
            <person name="Liu S."/>
            <person name="Sun C."/>
            <person name="Yang J."/>
            <person name="Shi Q."/>
        </authorList>
    </citation>
    <scope>NUCLEOTIDE SEQUENCE [LARGE SCALE GENOMIC DNA]</scope>
    <source>
        <strain evidence="11">JWS20170419001</strain>
        <tissue evidence="11">Muscle</tissue>
    </source>
</reference>
<dbReference type="InterPro" id="IPR001849">
    <property type="entry name" value="PH_domain"/>
</dbReference>
<dbReference type="GO" id="GO:0007160">
    <property type="term" value="P:cell-matrix adhesion"/>
    <property type="evidence" value="ECO:0007669"/>
    <property type="project" value="TreeGrafter"/>
</dbReference>
<evidence type="ECO:0000259" key="10">
    <source>
        <dbReference type="PROSITE" id="PS50003"/>
    </source>
</evidence>
<dbReference type="SUPFAM" id="SSF50729">
    <property type="entry name" value="PH domain-like"/>
    <property type="match status" value="2"/>
</dbReference>
<dbReference type="PROSITE" id="PS50003">
    <property type="entry name" value="PH_DOMAIN"/>
    <property type="match status" value="1"/>
</dbReference>
<dbReference type="GO" id="GO:0005178">
    <property type="term" value="F:integrin binding"/>
    <property type="evidence" value="ECO:0007669"/>
    <property type="project" value="TreeGrafter"/>
</dbReference>
<dbReference type="FunFam" id="1.25.40.10:FF:000027">
    <property type="entry name" value="stress-induced-phosphoprotein 1 isoform X1"/>
    <property type="match status" value="1"/>
</dbReference>
<dbReference type="PANTHER" id="PTHR16160:SF1">
    <property type="entry name" value="FERMITIN FAMILY HOMOLOG 3"/>
    <property type="match status" value="1"/>
</dbReference>
<evidence type="ECO:0000256" key="7">
    <source>
        <dbReference type="ARBA" id="ARBA00026193"/>
    </source>
</evidence>
<dbReference type="Pfam" id="PF13424">
    <property type="entry name" value="TPR_12"/>
    <property type="match status" value="1"/>
</dbReference>
<evidence type="ECO:0000313" key="11">
    <source>
        <dbReference type="EMBL" id="TSL28166.1"/>
    </source>
</evidence>
<dbReference type="Pfam" id="PF07719">
    <property type="entry name" value="TPR_2"/>
    <property type="match status" value="1"/>
</dbReference>
<feature type="repeat" description="TPR" evidence="8">
    <location>
        <begin position="376"/>
        <end position="409"/>
    </location>
</feature>
<feature type="compositionally biased region" description="Pro residues" evidence="9">
    <location>
        <begin position="214"/>
        <end position="228"/>
    </location>
</feature>
<dbReference type="SMART" id="SM00233">
    <property type="entry name" value="PH"/>
    <property type="match status" value="1"/>
</dbReference>
<keyword evidence="3" id="KW-0963">Cytoplasm</keyword>
<feature type="repeat" description="TPR" evidence="8">
    <location>
        <begin position="42"/>
        <end position="75"/>
    </location>
</feature>
<dbReference type="Gene3D" id="1.25.40.10">
    <property type="entry name" value="Tetratricopeptide repeat domain"/>
    <property type="match status" value="3"/>
</dbReference>
<dbReference type="PANTHER" id="PTHR16160">
    <property type="entry name" value="FERMITIN 2-RELATED"/>
    <property type="match status" value="1"/>
</dbReference>
<dbReference type="GO" id="GO:0033632">
    <property type="term" value="P:regulation of cell-cell adhesion mediated by integrin"/>
    <property type="evidence" value="ECO:0007669"/>
    <property type="project" value="TreeGrafter"/>
</dbReference>
<dbReference type="Pfam" id="PF13432">
    <property type="entry name" value="TPR_16"/>
    <property type="match status" value="1"/>
</dbReference>
<dbReference type="FunFam" id="2.30.29.30:FF:000057">
    <property type="entry name" value="Fermitin family homolog 2 (Drosophila)"/>
    <property type="match status" value="1"/>
</dbReference>
<keyword evidence="12" id="KW-1185">Reference proteome</keyword>
<dbReference type="GO" id="GO:0005737">
    <property type="term" value="C:cytoplasm"/>
    <property type="evidence" value="ECO:0007669"/>
    <property type="project" value="UniProtKB-SubCell"/>
</dbReference>
<dbReference type="PROSITE" id="PS50005">
    <property type="entry name" value="TPR"/>
    <property type="match status" value="5"/>
</dbReference>
<dbReference type="SUPFAM" id="SSF48452">
    <property type="entry name" value="TPR-like"/>
    <property type="match status" value="3"/>
</dbReference>
<evidence type="ECO:0000256" key="2">
    <source>
        <dbReference type="ARBA" id="ARBA00008052"/>
    </source>
</evidence>
<dbReference type="InterPro" id="IPR011993">
    <property type="entry name" value="PH-like_dom_sf"/>
</dbReference>
<feature type="repeat" description="TPR" evidence="8">
    <location>
        <begin position="316"/>
        <end position="349"/>
    </location>
</feature>
<dbReference type="Pfam" id="PF00373">
    <property type="entry name" value="FERM_M"/>
    <property type="match status" value="1"/>
</dbReference>
<feature type="region of interest" description="Disordered" evidence="9">
    <location>
        <begin position="207"/>
        <end position="236"/>
    </location>
</feature>
<dbReference type="Pfam" id="PF18124">
    <property type="entry name" value="Kindlin_2_N"/>
    <property type="match status" value="1"/>
</dbReference>
<dbReference type="EMBL" id="VCAZ01000029">
    <property type="protein sequence ID" value="TSL28166.1"/>
    <property type="molecule type" value="Genomic_DNA"/>
</dbReference>
<dbReference type="Gene3D" id="2.30.29.30">
    <property type="entry name" value="Pleckstrin-homology domain (PH domain)/Phosphotyrosine-binding domain (PTB)"/>
    <property type="match status" value="2"/>
</dbReference>
<dbReference type="GO" id="GO:0070527">
    <property type="term" value="P:platelet aggregation"/>
    <property type="evidence" value="ECO:0007669"/>
    <property type="project" value="TreeGrafter"/>
</dbReference>
<evidence type="ECO:0000313" key="12">
    <source>
        <dbReference type="Proteomes" id="UP000319801"/>
    </source>
</evidence>
<organism evidence="11 12">
    <name type="scientific">Bagarius yarrelli</name>
    <name type="common">Goonch</name>
    <name type="synonym">Bagrus yarrelli</name>
    <dbReference type="NCBI Taxonomy" id="175774"/>
    <lineage>
        <taxon>Eukaryota</taxon>
        <taxon>Metazoa</taxon>
        <taxon>Chordata</taxon>
        <taxon>Craniata</taxon>
        <taxon>Vertebrata</taxon>
        <taxon>Euteleostomi</taxon>
        <taxon>Actinopterygii</taxon>
        <taxon>Neopterygii</taxon>
        <taxon>Teleostei</taxon>
        <taxon>Ostariophysi</taxon>
        <taxon>Siluriformes</taxon>
        <taxon>Sisoridae</taxon>
        <taxon>Sisorinae</taxon>
        <taxon>Bagarius</taxon>
    </lineage>
</organism>
<dbReference type="Proteomes" id="UP000319801">
    <property type="component" value="Unassembled WGS sequence"/>
</dbReference>
<dbReference type="InterPro" id="IPR019748">
    <property type="entry name" value="FERM_central"/>
</dbReference>
<gene>
    <name evidence="11" type="ORF">Baya_5681</name>
</gene>
<dbReference type="OrthoDB" id="10057618at2759"/>
<name>A0A556TY68_BAGYA</name>
<feature type="repeat" description="TPR" evidence="8">
    <location>
        <begin position="444"/>
        <end position="477"/>
    </location>
</feature>
<dbReference type="InterPro" id="IPR041243">
    <property type="entry name" value="STI1/HOP_DP"/>
</dbReference>
<dbReference type="FunFam" id="1.10.260.100:FF:000002">
    <property type="entry name" value="Stress-induced-phosphoprotein 1 (Hsp70/Hsp90-organizing)"/>
    <property type="match status" value="1"/>
</dbReference>
<sequence>MLVLILITGDGIDILELPTILVFPSTLLGFPVLRSWSCQFEVSQLKDQGNKALSAGKFDESVRCYTEALALDPNNHVLFSNRSAAYAKKADYENALKDACQTIKIKPDWGKGYSRKAAALEFLGKLEEAKLTYQEGLRQEPSNQQLKDGLQNIEARLAEKKIMNPFAMPNLYEKLEGDPRTRALLRLQDPRVMTTLSVLLGFDLAGMEEDEEPSPPPAPKPKETAPPPPKEEDLPENKRLALKEKDLGNAAYKKKDFETALKHYEEAFKLDPTSMTFLSNQAAVFFEKGEFDKCRELCEKAIEVGRENREDYRQIAKAYARIGNSYFIQERYKESIQFFNKSLTEHRTPEVLKKCQQAEKIVKEQEKQAYINPELALEEKNKGNEAFQKGDYPLAMKHYTEAIKRNPNDAKLFSNRAACYTKLLEFQLALKDCEECIRLEPTFIKGYTRKAAALEAMKDFSKAMDAYQKALELDANSKEATEGIQRCMVSQTMRNDNPEEVKRRAMADPEVQQIMSDPAMRMILEQMQKDPQALSDHLKNPVIAQKIQKLIDVGLIAIRMAVWDLSITVEELGPEAPPLKISVTSDLHIGGVILKIVEKTQIKKDWSDHALWWEQKQQWLLKPAWTLDKYGIHADARLCLTPQHKPLRLSLPNGLTLKLLACFSGPMFRSVMAICKLLNIRHPEELSLLRPLEEKKKKKQKGSLLKLANGMPAFFAESPQTEEVYKMISVSQPAPAPETIAKMSKSTSKVEKAQLNSRWLDSSRSLLQQNVKADDKLLLRFKYYSFYDLAPQYHIGKASLTEQLVESCPAMDDLDSALQCLEVKMEAESSAEEMLDTMTAPELHDYLKFFRPKKQTLKKYKQFWFTFKDTSISYYKSKEESCKEPIQQMNLKGCEVAPDVSVAAQKFCIKLLIPEPDGMNEVYLRCDNEQQYSKWMAACRLASKGKTLADSSFSSEVQNIQSFLAMQRTTPGNKTAPSDESINTHSLVSPRYQKKYKPKQLTPRILEAYQNVAQLSLTDAIQRFLQIWQALPDFGISYFVVRFKGCRKDEVLGIANNRLIRIDLNVDEMVKTWRYNTLRQWNVNWDIKQVAIEFNGNVNVAFSCVTADCKIVHEYIGGYIFMSTRNREQNDLLNEELFHKLTGGHEAL</sequence>
<dbReference type="AlphaFoldDB" id="A0A556TY68"/>
<dbReference type="FunFam" id="1.25.40.10:FF:000010">
    <property type="entry name" value="Stress-induced phosphoprotein 1"/>
    <property type="match status" value="1"/>
</dbReference>
<comment type="subcellular location">
    <subcellularLocation>
        <location evidence="1">Cytoplasm</location>
    </subcellularLocation>
</comment>
<evidence type="ECO:0000256" key="9">
    <source>
        <dbReference type="SAM" id="MobiDB-lite"/>
    </source>
</evidence>
<dbReference type="Gene3D" id="1.10.260.100">
    <property type="match status" value="1"/>
</dbReference>
<dbReference type="FunFam" id="2.30.29.30:FF:000037">
    <property type="entry name" value="Fermitin family homolog 2"/>
    <property type="match status" value="1"/>
</dbReference>
<dbReference type="FunFam" id="1.25.40.10:FF:000020">
    <property type="entry name" value="Stress-induced phosphoprotein 1"/>
    <property type="match status" value="1"/>
</dbReference>
<comment type="caution">
    <text evidence="11">The sequence shown here is derived from an EMBL/GenBank/DDBJ whole genome shotgun (WGS) entry which is preliminary data.</text>
</comment>
<dbReference type="Pfam" id="PF00515">
    <property type="entry name" value="TPR_1"/>
    <property type="match status" value="2"/>
</dbReference>
<protein>
    <recommendedName>
        <fullName evidence="7">Stress-induced-phosphoprotein 1</fullName>
    </recommendedName>
</protein>
<dbReference type="InterPro" id="IPR006636">
    <property type="entry name" value="STI1_HS-bd"/>
</dbReference>
<dbReference type="GO" id="GO:0033622">
    <property type="term" value="P:integrin activation"/>
    <property type="evidence" value="ECO:0007669"/>
    <property type="project" value="TreeGrafter"/>
</dbReference>
<dbReference type="InterPro" id="IPR019749">
    <property type="entry name" value="Band_41_domain"/>
</dbReference>
<dbReference type="GO" id="GO:0007229">
    <property type="term" value="P:integrin-mediated signaling pathway"/>
    <property type="evidence" value="ECO:0007669"/>
    <property type="project" value="InterPro"/>
</dbReference>
<evidence type="ECO:0000256" key="3">
    <source>
        <dbReference type="ARBA" id="ARBA00022490"/>
    </source>
</evidence>
<accession>A0A556TY68</accession>